<evidence type="ECO:0000256" key="10">
    <source>
        <dbReference type="ARBA" id="ARBA00022842"/>
    </source>
</evidence>
<dbReference type="PANTHER" id="PTHR14464:SF4">
    <property type="entry name" value="EXONUCLEASE V"/>
    <property type="match status" value="1"/>
</dbReference>
<accession>A0A9P6WDV1</accession>
<comment type="cofactor">
    <cofactor evidence="1">
        <name>Mg(2+)</name>
        <dbReference type="ChEBI" id="CHEBI:18420"/>
    </cofactor>
</comment>
<evidence type="ECO:0000256" key="1">
    <source>
        <dbReference type="ARBA" id="ARBA00001946"/>
    </source>
</evidence>
<dbReference type="GO" id="GO:0036297">
    <property type="term" value="P:interstrand cross-link repair"/>
    <property type="evidence" value="ECO:0007669"/>
    <property type="project" value="TreeGrafter"/>
</dbReference>
<evidence type="ECO:0000256" key="9">
    <source>
        <dbReference type="ARBA" id="ARBA00022839"/>
    </source>
</evidence>
<keyword evidence="6" id="KW-0479">Metal-binding</keyword>
<dbReference type="GO" id="GO:0045145">
    <property type="term" value="F:single-stranded DNA 5'-3' DNA exonuclease activity"/>
    <property type="evidence" value="ECO:0007669"/>
    <property type="project" value="InterPro"/>
</dbReference>
<dbReference type="PANTHER" id="PTHR14464">
    <property type="entry name" value="EXONUCLEASE V"/>
    <property type="match status" value="1"/>
</dbReference>
<feature type="compositionally biased region" description="Polar residues" evidence="15">
    <location>
        <begin position="1"/>
        <end position="16"/>
    </location>
</feature>
<dbReference type="GO" id="GO:0051539">
    <property type="term" value="F:4 iron, 4 sulfur cluster binding"/>
    <property type="evidence" value="ECO:0007669"/>
    <property type="project" value="UniProtKB-KW"/>
</dbReference>
<dbReference type="Pfam" id="PF09810">
    <property type="entry name" value="Exo5"/>
    <property type="match status" value="1"/>
</dbReference>
<dbReference type="Proteomes" id="UP000750334">
    <property type="component" value="Unassembled WGS sequence"/>
</dbReference>
<keyword evidence="7" id="KW-0540">Nuclease</keyword>
<dbReference type="EMBL" id="PUHR01000010">
    <property type="protein sequence ID" value="KAG0671613.1"/>
    <property type="molecule type" value="Genomic_DNA"/>
</dbReference>
<feature type="compositionally biased region" description="Basic residues" evidence="15">
    <location>
        <begin position="20"/>
        <end position="30"/>
    </location>
</feature>
<dbReference type="GO" id="GO:0005739">
    <property type="term" value="C:mitochondrion"/>
    <property type="evidence" value="ECO:0007669"/>
    <property type="project" value="TreeGrafter"/>
</dbReference>
<dbReference type="InterPro" id="IPR019190">
    <property type="entry name" value="EXOV"/>
</dbReference>
<keyword evidence="12" id="KW-0411">Iron-sulfur</keyword>
<evidence type="ECO:0000256" key="13">
    <source>
        <dbReference type="ARBA" id="ARBA00023125"/>
    </source>
</evidence>
<evidence type="ECO:0000313" key="16">
    <source>
        <dbReference type="EMBL" id="KAG0671613.1"/>
    </source>
</evidence>
<evidence type="ECO:0000256" key="5">
    <source>
        <dbReference type="ARBA" id="ARBA00013561"/>
    </source>
</evidence>
<gene>
    <name evidence="16" type="primary">EXO5</name>
    <name evidence="16" type="ORF">C6P45_000104</name>
</gene>
<feature type="region of interest" description="Disordered" evidence="15">
    <location>
        <begin position="1"/>
        <end position="40"/>
    </location>
</feature>
<reference evidence="16 17" key="1">
    <citation type="submission" date="2020-11" db="EMBL/GenBank/DDBJ databases">
        <title>Kefir isolates.</title>
        <authorList>
            <person name="Marcisauskas S."/>
            <person name="Kim Y."/>
            <person name="Blasche S."/>
        </authorList>
    </citation>
    <scope>NUCLEOTIDE SEQUENCE [LARGE SCALE GENOMIC DNA]</scope>
    <source>
        <strain evidence="16 17">OG2</strain>
    </source>
</reference>
<sequence length="579" mass="68309">MAIQTPKQRLANQKFNKNIEKHRKFGKAKPTKSDDSNKPQISPYWIKRLYSTTNKDPLITPYEREQLSKLPFFKESNIERDPIQTNKTYTRERENYIRKKIKAVKSVVGTNPNDMPFLSYDFHKSLPTMYDCITESKSHGRLSVTKMMTKSWCELRYSYDVYSRLDKLVTRNISSGISFHKSLEDKLIIENEDLKDFLQLQQMESFQKSVVYKWQETMERLINIFSSDIGEAREILCHGYIENKDVNESQDGKFLVDVDAFVEKQKEDSKNVMLVSGIIDHLKWINNSETYTKFDLFDDIFNDINITNDLPILISSLQTEIPKRIDNWKLQLTDVKTRQMFTIPNQTSVQRASKLQIMYYKNFLNILTLNPEHTYSMLLLNAKKRELDIDKPLEPLEIVALMMKNPSIIPDMRRLRDGEGINFKPYDTTIPQKTVGFKDFSEQYDSLSPDLKEKSREFMVTLKKPVTLRYFAARLAQTYNLFNSLLSDDLLIEYYCRGKNFHNVPFKYNELLLKEHNSDRTNYLLGKRHVEPIDQTLENFLTYCKHCEYQTICSWKHEGEQKLKILGKELTDLWVADNK</sequence>
<keyword evidence="17" id="KW-1185">Reference proteome</keyword>
<keyword evidence="8" id="KW-0378">Hydrolase</keyword>
<keyword evidence="6" id="KW-0004">4Fe-4S</keyword>
<evidence type="ECO:0000256" key="3">
    <source>
        <dbReference type="ARBA" id="ARBA00009797"/>
    </source>
</evidence>
<evidence type="ECO:0000256" key="15">
    <source>
        <dbReference type="SAM" id="MobiDB-lite"/>
    </source>
</evidence>
<evidence type="ECO:0000256" key="12">
    <source>
        <dbReference type="ARBA" id="ARBA00023014"/>
    </source>
</evidence>
<evidence type="ECO:0000256" key="8">
    <source>
        <dbReference type="ARBA" id="ARBA00022801"/>
    </source>
</evidence>
<evidence type="ECO:0000256" key="2">
    <source>
        <dbReference type="ARBA" id="ARBA00001966"/>
    </source>
</evidence>
<evidence type="ECO:0000256" key="6">
    <source>
        <dbReference type="ARBA" id="ARBA00022485"/>
    </source>
</evidence>
<evidence type="ECO:0000256" key="11">
    <source>
        <dbReference type="ARBA" id="ARBA00023004"/>
    </source>
</evidence>
<dbReference type="AlphaFoldDB" id="A0A9P6WDV1"/>
<evidence type="ECO:0000256" key="4">
    <source>
        <dbReference type="ARBA" id="ARBA00011245"/>
    </source>
</evidence>
<name>A0A9P6WDV1_MAUEX</name>
<keyword evidence="11" id="KW-0408">Iron</keyword>
<comment type="cofactor">
    <cofactor evidence="2">
        <name>[4Fe-4S] cluster</name>
        <dbReference type="ChEBI" id="CHEBI:49883"/>
    </cofactor>
</comment>
<proteinExistence type="inferred from homology"/>
<comment type="similarity">
    <text evidence="3">Belongs to the EXO5 family.</text>
</comment>
<evidence type="ECO:0000256" key="14">
    <source>
        <dbReference type="ARBA" id="ARBA00030412"/>
    </source>
</evidence>
<keyword evidence="9 16" id="KW-0269">Exonuclease</keyword>
<comment type="caution">
    <text evidence="16">The sequence shown here is derived from an EMBL/GenBank/DDBJ whole genome shotgun (WGS) entry which is preliminary data.</text>
</comment>
<protein>
    <recommendedName>
        <fullName evidence="5">Exonuclease V, mitochondrial</fullName>
    </recommendedName>
    <alternativeName>
        <fullName evidence="14">Defects in morphology protein 1</fullName>
    </alternativeName>
</protein>
<evidence type="ECO:0000256" key="7">
    <source>
        <dbReference type="ARBA" id="ARBA00022722"/>
    </source>
</evidence>
<organism evidence="16 17">
    <name type="scientific">Maudiozyma exigua</name>
    <name type="common">Yeast</name>
    <name type="synonym">Kazachstania exigua</name>
    <dbReference type="NCBI Taxonomy" id="34358"/>
    <lineage>
        <taxon>Eukaryota</taxon>
        <taxon>Fungi</taxon>
        <taxon>Dikarya</taxon>
        <taxon>Ascomycota</taxon>
        <taxon>Saccharomycotina</taxon>
        <taxon>Saccharomycetes</taxon>
        <taxon>Saccharomycetales</taxon>
        <taxon>Saccharomycetaceae</taxon>
        <taxon>Maudiozyma</taxon>
    </lineage>
</organism>
<dbReference type="GO" id="GO:0003677">
    <property type="term" value="F:DNA binding"/>
    <property type="evidence" value="ECO:0007669"/>
    <property type="project" value="UniProtKB-KW"/>
</dbReference>
<dbReference type="OrthoDB" id="354769at2759"/>
<keyword evidence="10" id="KW-0460">Magnesium</keyword>
<keyword evidence="13" id="KW-0238">DNA-binding</keyword>
<dbReference type="GO" id="GO:0005634">
    <property type="term" value="C:nucleus"/>
    <property type="evidence" value="ECO:0007669"/>
    <property type="project" value="TreeGrafter"/>
</dbReference>
<comment type="subunit">
    <text evidence="4">Monomer.</text>
</comment>
<evidence type="ECO:0000313" key="17">
    <source>
        <dbReference type="Proteomes" id="UP000750334"/>
    </source>
</evidence>